<feature type="transmembrane region" description="Helical" evidence="1">
    <location>
        <begin position="213"/>
        <end position="237"/>
    </location>
</feature>
<evidence type="ECO:0000259" key="2">
    <source>
        <dbReference type="Pfam" id="PF03703"/>
    </source>
</evidence>
<dbReference type="PIRSF" id="PIRSF026631">
    <property type="entry name" value="UCP026631"/>
    <property type="match status" value="1"/>
</dbReference>
<accession>A0A852TR80</accession>
<dbReference type="EMBL" id="JACCBX010000023">
    <property type="protein sequence ID" value="NYE09528.1"/>
    <property type="molecule type" value="Genomic_DNA"/>
</dbReference>
<feature type="transmembrane region" description="Helical" evidence="1">
    <location>
        <begin position="20"/>
        <end position="37"/>
    </location>
</feature>
<gene>
    <name evidence="3" type="ORF">F4694_006408</name>
</gene>
<dbReference type="Pfam" id="PF03703">
    <property type="entry name" value="bPH_2"/>
    <property type="match status" value="3"/>
</dbReference>
<reference evidence="4" key="1">
    <citation type="submission" date="2020-07" db="EMBL/GenBank/DDBJ databases">
        <authorList>
            <person name="Partida-Martinez L."/>
            <person name="Huntemann M."/>
            <person name="Clum A."/>
            <person name="Wang J."/>
            <person name="Palaniappan K."/>
            <person name="Ritter S."/>
            <person name="Chen I.-M."/>
            <person name="Stamatis D."/>
            <person name="Reddy T."/>
            <person name="O'Malley R."/>
            <person name="Daum C."/>
            <person name="Shapiro N."/>
            <person name="Ivanova N."/>
            <person name="Kyrpides N."/>
            <person name="Woyke T."/>
        </authorList>
    </citation>
    <scope>NUCLEOTIDE SEQUENCE [LARGE SCALE GENOMIC DNA]</scope>
    <source>
        <strain evidence="4">AT2.8</strain>
    </source>
</reference>
<reference evidence="4" key="2">
    <citation type="submission" date="2020-08" db="EMBL/GenBank/DDBJ databases">
        <title>The Agave Microbiome: Exploring the role of microbial communities in plant adaptations to desert environments.</title>
        <authorList>
            <person name="Partida-Martinez L.P."/>
        </authorList>
    </citation>
    <scope>NUCLEOTIDE SEQUENCE [LARGE SCALE GENOMIC DNA]</scope>
    <source>
        <strain evidence="4">AT2.8</strain>
    </source>
</reference>
<feature type="domain" description="YdbS-like PH" evidence="2">
    <location>
        <begin position="243"/>
        <end position="324"/>
    </location>
</feature>
<feature type="transmembrane region" description="Helical" evidence="1">
    <location>
        <begin position="43"/>
        <end position="64"/>
    </location>
</feature>
<feature type="transmembrane region" description="Helical" evidence="1">
    <location>
        <begin position="353"/>
        <end position="386"/>
    </location>
</feature>
<feature type="domain" description="YdbS-like PH" evidence="2">
    <location>
        <begin position="390"/>
        <end position="469"/>
    </location>
</feature>
<dbReference type="AlphaFoldDB" id="A0A852TR80"/>
<keyword evidence="1" id="KW-1133">Transmembrane helix</keyword>
<keyword evidence="1" id="KW-0812">Transmembrane</keyword>
<proteinExistence type="predicted"/>
<protein>
    <submittedName>
        <fullName evidence="3">Membrane protein</fullName>
    </submittedName>
</protein>
<dbReference type="Proteomes" id="UP000548423">
    <property type="component" value="Unassembled WGS sequence"/>
</dbReference>
<name>A0A852TR80_9BACI</name>
<feature type="transmembrane region" description="Helical" evidence="1">
    <location>
        <begin position="172"/>
        <end position="193"/>
    </location>
</feature>
<organism evidence="3 4">
    <name type="scientific">Neobacillus niacini</name>
    <dbReference type="NCBI Taxonomy" id="86668"/>
    <lineage>
        <taxon>Bacteria</taxon>
        <taxon>Bacillati</taxon>
        <taxon>Bacillota</taxon>
        <taxon>Bacilli</taxon>
        <taxon>Bacillales</taxon>
        <taxon>Bacillaceae</taxon>
        <taxon>Neobacillus</taxon>
    </lineage>
</organism>
<evidence type="ECO:0000313" key="3">
    <source>
        <dbReference type="EMBL" id="NYE09528.1"/>
    </source>
</evidence>
<sequence>MSEPKRLHPIVIVLTIGKRIKDLIFSFIALFFIWNKGDGGKLLLFGALAIAIIGIILTSILSWFRYTYRLEKNELRIEYGVFVRKKRYIPLERIQSLDISEGLFQRLCGMVKVKIETAGGSGNDEAEAVLSAIPKEEARYIQEYVAGAKNSSEPNVYEDPSQIVYKITPSQLLLLSLTSGGVGVVISAVLAFLSQLDDFIPYEKVFRGIEQWVVSNLILIALLIFAGLILAWILALFGTMLKYANFHVTKTEHDLVISQGLLEKRQMTIPIARIQAIRINENIVRQWLGYGSVNVESAGGSASNKEGSKVLLLPLVKLKDIEHILGPYLTEYQFTSSFTSVPKKAMNRYIFRSWYIVVPPVVVSIVFFKVWGLLSLIILALVTFWGGLKYKDAGWSLDDHQLSLRYRSMVRTTVFIRKNKIQSLEMRESYFQRRKDLATLEAFVKVGFGGAGGRVLDMDRMDVRKVYTWFSREDEKRD</sequence>
<comment type="caution">
    <text evidence="3">The sequence shown here is derived from an EMBL/GenBank/DDBJ whole genome shotgun (WGS) entry which is preliminary data.</text>
</comment>
<feature type="domain" description="YdbS-like PH" evidence="2">
    <location>
        <begin position="63"/>
        <end position="144"/>
    </location>
</feature>
<keyword evidence="1" id="KW-0472">Membrane</keyword>
<dbReference type="InterPro" id="IPR014529">
    <property type="entry name" value="UCP026631"/>
</dbReference>
<evidence type="ECO:0000256" key="1">
    <source>
        <dbReference type="SAM" id="Phobius"/>
    </source>
</evidence>
<dbReference type="PANTHER" id="PTHR34473:SF2">
    <property type="entry name" value="UPF0699 TRANSMEMBRANE PROTEIN YDBT"/>
    <property type="match status" value="1"/>
</dbReference>
<dbReference type="PANTHER" id="PTHR34473">
    <property type="entry name" value="UPF0699 TRANSMEMBRANE PROTEIN YDBS"/>
    <property type="match status" value="1"/>
</dbReference>
<dbReference type="InterPro" id="IPR005182">
    <property type="entry name" value="YdbS-like_PH"/>
</dbReference>
<evidence type="ECO:0000313" key="4">
    <source>
        <dbReference type="Proteomes" id="UP000548423"/>
    </source>
</evidence>